<dbReference type="HAMAP" id="MF_01572">
    <property type="entry name" value="UPF0397"/>
    <property type="match status" value="1"/>
</dbReference>
<keyword evidence="3 5" id="KW-1133">Transmembrane helix</keyword>
<organism evidence="6 7">
    <name type="scientific">Periweissella cryptocerci</name>
    <dbReference type="NCBI Taxonomy" id="2506420"/>
    <lineage>
        <taxon>Bacteria</taxon>
        <taxon>Bacillati</taxon>
        <taxon>Bacillota</taxon>
        <taxon>Bacilli</taxon>
        <taxon>Lactobacillales</taxon>
        <taxon>Lactobacillaceae</taxon>
        <taxon>Periweissella</taxon>
    </lineage>
</organism>
<dbReference type="RefSeq" id="WP_133362553.1">
    <property type="nucleotide sequence ID" value="NZ_CP037940.1"/>
</dbReference>
<proteinExistence type="inferred from homology"/>
<protein>
    <recommendedName>
        <fullName evidence="5">UPF0397 protein EQG49_02880</fullName>
    </recommendedName>
</protein>
<reference evidence="7" key="1">
    <citation type="submission" date="2019-03" db="EMBL/GenBank/DDBJ databases">
        <title>Weissella sp. 26KH-42 Genome sequencing.</title>
        <authorList>
            <person name="Heo J."/>
            <person name="Kim S.-J."/>
            <person name="Kim J.-S."/>
            <person name="Hong S.-B."/>
            <person name="Kwon S.-W."/>
        </authorList>
    </citation>
    <scope>NUCLEOTIDE SEQUENCE [LARGE SCALE GENOMIC DNA]</scope>
    <source>
        <strain evidence="7">26KH-42</strain>
    </source>
</reference>
<evidence type="ECO:0000256" key="5">
    <source>
        <dbReference type="HAMAP-Rule" id="MF_01572"/>
    </source>
</evidence>
<dbReference type="OrthoDB" id="4550662at2"/>
<comment type="similarity">
    <text evidence="5">Belongs to the UPF0397 family.</text>
</comment>
<feature type="transmembrane region" description="Helical" evidence="5">
    <location>
        <begin position="121"/>
        <end position="143"/>
    </location>
</feature>
<evidence type="ECO:0000256" key="4">
    <source>
        <dbReference type="ARBA" id="ARBA00023136"/>
    </source>
</evidence>
<accession>A0A4P6YS84</accession>
<keyword evidence="7" id="KW-1185">Reference proteome</keyword>
<evidence type="ECO:0000256" key="1">
    <source>
        <dbReference type="ARBA" id="ARBA00022475"/>
    </source>
</evidence>
<keyword evidence="1 5" id="KW-1003">Cell membrane</keyword>
<dbReference type="PANTHER" id="PTHR37815">
    <property type="entry name" value="UPF0397 PROTEIN BC_2624-RELATED"/>
    <property type="match status" value="1"/>
</dbReference>
<evidence type="ECO:0000313" key="6">
    <source>
        <dbReference type="EMBL" id="QBO35473.1"/>
    </source>
</evidence>
<evidence type="ECO:0000256" key="2">
    <source>
        <dbReference type="ARBA" id="ARBA00022692"/>
    </source>
</evidence>
<gene>
    <name evidence="6" type="ORF">EQG49_02880</name>
</gene>
<dbReference type="InterPro" id="IPR022914">
    <property type="entry name" value="UPF0397"/>
</dbReference>
<dbReference type="KEGG" id="wei:EQG49_02880"/>
<dbReference type="PANTHER" id="PTHR37815:SF3">
    <property type="entry name" value="UPF0397 PROTEIN SPR0429"/>
    <property type="match status" value="1"/>
</dbReference>
<dbReference type="Proteomes" id="UP000292886">
    <property type="component" value="Chromosome"/>
</dbReference>
<evidence type="ECO:0000256" key="3">
    <source>
        <dbReference type="ARBA" id="ARBA00022989"/>
    </source>
</evidence>
<feature type="transmembrane region" description="Helical" evidence="5">
    <location>
        <begin position="12"/>
        <end position="34"/>
    </location>
</feature>
<dbReference type="EMBL" id="CP037940">
    <property type="protein sequence ID" value="QBO35473.1"/>
    <property type="molecule type" value="Genomic_DNA"/>
</dbReference>
<feature type="transmembrane region" description="Helical" evidence="5">
    <location>
        <begin position="82"/>
        <end position="100"/>
    </location>
</feature>
<feature type="transmembrane region" description="Helical" evidence="5">
    <location>
        <begin position="155"/>
        <end position="177"/>
    </location>
</feature>
<dbReference type="Gene3D" id="1.10.1760.20">
    <property type="match status" value="1"/>
</dbReference>
<evidence type="ECO:0000313" key="7">
    <source>
        <dbReference type="Proteomes" id="UP000292886"/>
    </source>
</evidence>
<dbReference type="Pfam" id="PF07155">
    <property type="entry name" value="ECF-ribofla_trS"/>
    <property type="match status" value="1"/>
</dbReference>
<dbReference type="InterPro" id="IPR009825">
    <property type="entry name" value="ECF_substrate-spec-like"/>
</dbReference>
<sequence>MAQNSNSHKNGLAVRTVVAIGIGAALFFVLMRFLPIPTGIPDTTINLGSAILALFAAIFGPIAGLFIGLIGHSLNDLTWGSVWWSWVIADGAFGFLLGLIKKRLDLENGNLTRRKLIYFNVWQAVAGLIAWVVIAPLGDIFIYSEPANKVFVQGIVAWITTFIAVAVVGSILVVAYAKSRTQSGSLTKED</sequence>
<keyword evidence="4 5" id="KW-0472">Membrane</keyword>
<dbReference type="NCBIfam" id="NF010182">
    <property type="entry name" value="PRK13661.1"/>
    <property type="match status" value="1"/>
</dbReference>
<dbReference type="AlphaFoldDB" id="A0A4P6YS84"/>
<name>A0A4P6YS84_9LACO</name>
<feature type="transmembrane region" description="Helical" evidence="5">
    <location>
        <begin position="46"/>
        <end position="70"/>
    </location>
</feature>
<keyword evidence="2 5" id="KW-0812">Transmembrane</keyword>
<comment type="subcellular location">
    <subcellularLocation>
        <location evidence="5">Cell membrane</location>
        <topology evidence="5">Multi-pass membrane protein</topology>
    </subcellularLocation>
</comment>
<dbReference type="GO" id="GO:0005886">
    <property type="term" value="C:plasma membrane"/>
    <property type="evidence" value="ECO:0007669"/>
    <property type="project" value="UniProtKB-SubCell"/>
</dbReference>